<comment type="caution">
    <text evidence="2">The sequence shown here is derived from an EMBL/GenBank/DDBJ whole genome shotgun (WGS) entry which is preliminary data.</text>
</comment>
<dbReference type="InterPro" id="IPR015655">
    <property type="entry name" value="PP2C"/>
</dbReference>
<evidence type="ECO:0000259" key="1">
    <source>
        <dbReference type="PROSITE" id="PS51746"/>
    </source>
</evidence>
<dbReference type="EMBL" id="JBEDUW010000004">
    <property type="protein sequence ID" value="KAK9935682.1"/>
    <property type="molecule type" value="Genomic_DNA"/>
</dbReference>
<reference evidence="2 3" key="1">
    <citation type="journal article" date="2023" name="G3 (Bethesda)">
        <title>A chromosome-length genome assembly and annotation of blackberry (Rubus argutus, cv. 'Hillquist').</title>
        <authorList>
            <person name="Bruna T."/>
            <person name="Aryal R."/>
            <person name="Dudchenko O."/>
            <person name="Sargent D.J."/>
            <person name="Mead D."/>
            <person name="Buti M."/>
            <person name="Cavallini A."/>
            <person name="Hytonen T."/>
            <person name="Andres J."/>
            <person name="Pham M."/>
            <person name="Weisz D."/>
            <person name="Mascagni F."/>
            <person name="Usai G."/>
            <person name="Natali L."/>
            <person name="Bassil N."/>
            <person name="Fernandez G.E."/>
            <person name="Lomsadze A."/>
            <person name="Armour M."/>
            <person name="Olukolu B."/>
            <person name="Poorten T."/>
            <person name="Britton C."/>
            <person name="Davik J."/>
            <person name="Ashrafi H."/>
            <person name="Aiden E.L."/>
            <person name="Borodovsky M."/>
            <person name="Worthington M."/>
        </authorList>
    </citation>
    <scope>NUCLEOTIDE SEQUENCE [LARGE SCALE GENOMIC DNA]</scope>
    <source>
        <strain evidence="2">PI 553951</strain>
    </source>
</reference>
<dbReference type="PANTHER" id="PTHR47992">
    <property type="entry name" value="PROTEIN PHOSPHATASE"/>
    <property type="match status" value="1"/>
</dbReference>
<sequence>MKGRRGIFHWLNYKVGSSSQINRVGVGKESSSSYIPTKEIVSPSIDIPNSQTDKIKTTNGSDNLRVTYGFHLVKGAGQPTLEVYVVAETRKIGEPNVGLFAIFAGFMGTKVPEYLQSHLFNNIILEPTFVIDTKYAVREGYLKTNTKILEILEFLEGSTAVTAILMDHLRKSNYELVVANVGNSWAVICCKKGVAKQLSVDHEDQRRTELLKVTMTFGINYQGQIENAQEAAEHRTQLALNMRIYQPYNNISCVVVRFQ</sequence>
<dbReference type="GO" id="GO:0004722">
    <property type="term" value="F:protein serine/threonine phosphatase activity"/>
    <property type="evidence" value="ECO:0007669"/>
    <property type="project" value="InterPro"/>
</dbReference>
<proteinExistence type="predicted"/>
<dbReference type="AlphaFoldDB" id="A0AAW1XG99"/>
<dbReference type="Pfam" id="PF00481">
    <property type="entry name" value="PP2C"/>
    <property type="match status" value="1"/>
</dbReference>
<protein>
    <recommendedName>
        <fullName evidence="1">PPM-type phosphatase domain-containing protein</fullName>
    </recommendedName>
</protein>
<evidence type="ECO:0000313" key="2">
    <source>
        <dbReference type="EMBL" id="KAK9935682.1"/>
    </source>
</evidence>
<dbReference type="PROSITE" id="PS51746">
    <property type="entry name" value="PPM_2"/>
    <property type="match status" value="1"/>
</dbReference>
<gene>
    <name evidence="2" type="ORF">M0R45_022771</name>
</gene>
<evidence type="ECO:0000313" key="3">
    <source>
        <dbReference type="Proteomes" id="UP001457282"/>
    </source>
</evidence>
<dbReference type="SMART" id="SM00332">
    <property type="entry name" value="PP2Cc"/>
    <property type="match status" value="1"/>
</dbReference>
<feature type="domain" description="PPM-type phosphatase" evidence="1">
    <location>
        <begin position="67"/>
        <end position="258"/>
    </location>
</feature>
<dbReference type="Proteomes" id="UP001457282">
    <property type="component" value="Unassembled WGS sequence"/>
</dbReference>
<accession>A0AAW1XG99</accession>
<name>A0AAW1XG99_RUBAR</name>
<dbReference type="InterPro" id="IPR036457">
    <property type="entry name" value="PPM-type-like_dom_sf"/>
</dbReference>
<organism evidence="2 3">
    <name type="scientific">Rubus argutus</name>
    <name type="common">Southern blackberry</name>
    <dbReference type="NCBI Taxonomy" id="59490"/>
    <lineage>
        <taxon>Eukaryota</taxon>
        <taxon>Viridiplantae</taxon>
        <taxon>Streptophyta</taxon>
        <taxon>Embryophyta</taxon>
        <taxon>Tracheophyta</taxon>
        <taxon>Spermatophyta</taxon>
        <taxon>Magnoliopsida</taxon>
        <taxon>eudicotyledons</taxon>
        <taxon>Gunneridae</taxon>
        <taxon>Pentapetalae</taxon>
        <taxon>rosids</taxon>
        <taxon>fabids</taxon>
        <taxon>Rosales</taxon>
        <taxon>Rosaceae</taxon>
        <taxon>Rosoideae</taxon>
        <taxon>Rosoideae incertae sedis</taxon>
        <taxon>Rubus</taxon>
    </lineage>
</organism>
<dbReference type="InterPro" id="IPR001932">
    <property type="entry name" value="PPM-type_phosphatase-like_dom"/>
</dbReference>
<dbReference type="CDD" id="cd00143">
    <property type="entry name" value="PP2Cc"/>
    <property type="match status" value="1"/>
</dbReference>
<keyword evidence="3" id="KW-1185">Reference proteome</keyword>
<dbReference type="SUPFAM" id="SSF81606">
    <property type="entry name" value="PP2C-like"/>
    <property type="match status" value="1"/>
</dbReference>
<dbReference type="Gene3D" id="3.60.40.10">
    <property type="entry name" value="PPM-type phosphatase domain"/>
    <property type="match status" value="1"/>
</dbReference>